<evidence type="ECO:0000259" key="5">
    <source>
        <dbReference type="SMART" id="SM00827"/>
    </source>
</evidence>
<dbReference type="SUPFAM" id="SSF52151">
    <property type="entry name" value="FabD/lysophospholipase-like"/>
    <property type="match status" value="1"/>
</dbReference>
<dbReference type="Proteomes" id="UP000313849">
    <property type="component" value="Unassembled WGS sequence"/>
</dbReference>
<dbReference type="RefSeq" id="WP_139985937.1">
    <property type="nucleotide sequence ID" value="NZ_VENP01000005.1"/>
</dbReference>
<dbReference type="EC" id="2.3.1.39" evidence="1"/>
<proteinExistence type="predicted"/>
<dbReference type="InterPro" id="IPR014043">
    <property type="entry name" value="Acyl_transferase_dom"/>
</dbReference>
<dbReference type="PANTHER" id="PTHR42681">
    <property type="entry name" value="MALONYL-COA-ACYL CARRIER PROTEIN TRANSACYLASE, MITOCHONDRIAL"/>
    <property type="match status" value="1"/>
</dbReference>
<evidence type="ECO:0000256" key="2">
    <source>
        <dbReference type="ARBA" id="ARBA00022679"/>
    </source>
</evidence>
<evidence type="ECO:0000256" key="3">
    <source>
        <dbReference type="ARBA" id="ARBA00023315"/>
    </source>
</evidence>
<feature type="domain" description="Malonyl-CoA:ACP transacylase (MAT)" evidence="5">
    <location>
        <begin position="5"/>
        <end position="308"/>
    </location>
</feature>
<comment type="caution">
    <text evidence="6">The sequence shown here is derived from an EMBL/GenBank/DDBJ whole genome shotgun (WGS) entry which is preliminary data.</text>
</comment>
<keyword evidence="3" id="KW-0012">Acyltransferase</keyword>
<dbReference type="PANTHER" id="PTHR42681:SF1">
    <property type="entry name" value="MALONYL-COA-ACYL CARRIER PROTEIN TRANSACYLASE, MITOCHONDRIAL"/>
    <property type="match status" value="1"/>
</dbReference>
<dbReference type="InterPro" id="IPR016035">
    <property type="entry name" value="Acyl_Trfase/lysoPLipase"/>
</dbReference>
<evidence type="ECO:0000313" key="6">
    <source>
        <dbReference type="EMBL" id="TNU76625.1"/>
    </source>
</evidence>
<dbReference type="SUPFAM" id="SSF55048">
    <property type="entry name" value="Probable ACP-binding domain of malonyl-CoA ACP transacylase"/>
    <property type="match status" value="1"/>
</dbReference>
<dbReference type="InterPro" id="IPR050858">
    <property type="entry name" value="Mal-CoA-ACP_Trans/PKS_FabD"/>
</dbReference>
<dbReference type="Pfam" id="PF00698">
    <property type="entry name" value="Acyl_transf_1"/>
    <property type="match status" value="1"/>
</dbReference>
<reference evidence="6 7" key="1">
    <citation type="submission" date="2019-06" db="EMBL/GenBank/DDBJ databases">
        <title>Draft genome sequence of Miniimonas arenae KCTC 19750T isolated from sea sand.</title>
        <authorList>
            <person name="Park S.-J."/>
        </authorList>
    </citation>
    <scope>NUCLEOTIDE SEQUENCE [LARGE SCALE GENOMIC DNA]</scope>
    <source>
        <strain evidence="6 7">KCTC 19750</strain>
    </source>
</reference>
<dbReference type="GO" id="GO:0006633">
    <property type="term" value="P:fatty acid biosynthetic process"/>
    <property type="evidence" value="ECO:0007669"/>
    <property type="project" value="TreeGrafter"/>
</dbReference>
<dbReference type="EMBL" id="VENP01000005">
    <property type="protein sequence ID" value="TNU76625.1"/>
    <property type="molecule type" value="Genomic_DNA"/>
</dbReference>
<keyword evidence="7" id="KW-1185">Reference proteome</keyword>
<keyword evidence="2 6" id="KW-0808">Transferase</keyword>
<evidence type="ECO:0000256" key="4">
    <source>
        <dbReference type="ARBA" id="ARBA00048462"/>
    </source>
</evidence>
<dbReference type="Gene3D" id="3.30.70.250">
    <property type="entry name" value="Malonyl-CoA ACP transacylase, ACP-binding"/>
    <property type="match status" value="1"/>
</dbReference>
<dbReference type="AlphaFoldDB" id="A0A5C5BDU3"/>
<dbReference type="GO" id="GO:0005829">
    <property type="term" value="C:cytosol"/>
    <property type="evidence" value="ECO:0007669"/>
    <property type="project" value="TreeGrafter"/>
</dbReference>
<dbReference type="OrthoDB" id="3248271at2"/>
<sequence>MLAILAPGQGAQTPAMLAPWLELPGVADQLGELAEAAGVDLLAHGTVSDADTIRDTAIAQPLIVAASLLSFRQLLARLDATATDVADVAAGHSVGELAAAAVAGVLTDASAVALVGERARLMASAAAENPSGMAAVLGGDPDEVAAAIEAAGAWPANVNGGGQVVAAGTHEAIAALVAAPPAKARVVPLQVAGAFHTPLMASAGTAFAAVAASWEATDPVLPLLSNADGEVVTDRHDALARIARQITSPVRWDLCQATLAERGVTAVLELAPGGVLTGLARRTLPDVVRVAIKSPDDLGAAAELVAEHALSRTETPQTGRKGDA</sequence>
<name>A0A5C5BDU3_9MICO</name>
<dbReference type="InterPro" id="IPR001227">
    <property type="entry name" value="Ac_transferase_dom_sf"/>
</dbReference>
<evidence type="ECO:0000256" key="1">
    <source>
        <dbReference type="ARBA" id="ARBA00013258"/>
    </source>
</evidence>
<accession>A0A5C5BDU3</accession>
<dbReference type="Gene3D" id="3.40.366.10">
    <property type="entry name" value="Malonyl-Coenzyme A Acyl Carrier Protein, domain 2"/>
    <property type="match status" value="1"/>
</dbReference>
<organism evidence="6 7">
    <name type="scientific">Miniimonas arenae</name>
    <dbReference type="NCBI Taxonomy" id="676201"/>
    <lineage>
        <taxon>Bacteria</taxon>
        <taxon>Bacillati</taxon>
        <taxon>Actinomycetota</taxon>
        <taxon>Actinomycetes</taxon>
        <taxon>Micrococcales</taxon>
        <taxon>Beutenbergiaceae</taxon>
        <taxon>Miniimonas</taxon>
    </lineage>
</organism>
<protein>
    <recommendedName>
        <fullName evidence="1">[acyl-carrier-protein] S-malonyltransferase</fullName>
        <ecNumber evidence="1">2.3.1.39</ecNumber>
    </recommendedName>
</protein>
<comment type="catalytic activity">
    <reaction evidence="4">
        <text>holo-[ACP] + malonyl-CoA = malonyl-[ACP] + CoA</text>
        <dbReference type="Rhea" id="RHEA:41792"/>
        <dbReference type="Rhea" id="RHEA-COMP:9623"/>
        <dbReference type="Rhea" id="RHEA-COMP:9685"/>
        <dbReference type="ChEBI" id="CHEBI:57287"/>
        <dbReference type="ChEBI" id="CHEBI:57384"/>
        <dbReference type="ChEBI" id="CHEBI:64479"/>
        <dbReference type="ChEBI" id="CHEBI:78449"/>
        <dbReference type="EC" id="2.3.1.39"/>
    </reaction>
</comment>
<gene>
    <name evidence="6" type="ORF">FH969_02745</name>
</gene>
<dbReference type="SMART" id="SM00827">
    <property type="entry name" value="PKS_AT"/>
    <property type="match status" value="1"/>
</dbReference>
<dbReference type="GO" id="GO:0004314">
    <property type="term" value="F:[acyl-carrier-protein] S-malonyltransferase activity"/>
    <property type="evidence" value="ECO:0007669"/>
    <property type="project" value="UniProtKB-EC"/>
</dbReference>
<dbReference type="InterPro" id="IPR016036">
    <property type="entry name" value="Malonyl_transacylase_ACP-bd"/>
</dbReference>
<evidence type="ECO:0000313" key="7">
    <source>
        <dbReference type="Proteomes" id="UP000313849"/>
    </source>
</evidence>